<dbReference type="GeneID" id="106750805"/>
<evidence type="ECO:0000313" key="2">
    <source>
        <dbReference type="Proteomes" id="UP000515204"/>
    </source>
</evidence>
<dbReference type="RefSeq" id="XP_014486884.1">
    <property type="nucleotide sequence ID" value="XM_014631398.1"/>
</dbReference>
<proteinExistence type="predicted"/>
<organism evidence="2 3">
    <name type="scientific">Dinoponera quadriceps</name>
    <name type="common">South American ant</name>
    <dbReference type="NCBI Taxonomy" id="609295"/>
    <lineage>
        <taxon>Eukaryota</taxon>
        <taxon>Metazoa</taxon>
        <taxon>Ecdysozoa</taxon>
        <taxon>Arthropoda</taxon>
        <taxon>Hexapoda</taxon>
        <taxon>Insecta</taxon>
        <taxon>Pterygota</taxon>
        <taxon>Neoptera</taxon>
        <taxon>Endopterygota</taxon>
        <taxon>Hymenoptera</taxon>
        <taxon>Apocrita</taxon>
        <taxon>Aculeata</taxon>
        <taxon>Formicoidea</taxon>
        <taxon>Formicidae</taxon>
        <taxon>Ponerinae</taxon>
        <taxon>Ponerini</taxon>
        <taxon>Dinoponera</taxon>
    </lineage>
</organism>
<accession>A0A6P3YA65</accession>
<feature type="compositionally biased region" description="Basic and acidic residues" evidence="1">
    <location>
        <begin position="142"/>
        <end position="152"/>
    </location>
</feature>
<feature type="region of interest" description="Disordered" evidence="1">
    <location>
        <begin position="201"/>
        <end position="222"/>
    </location>
</feature>
<evidence type="ECO:0000313" key="3">
    <source>
        <dbReference type="RefSeq" id="XP_014486884.1"/>
    </source>
</evidence>
<reference evidence="3" key="1">
    <citation type="submission" date="2025-08" db="UniProtKB">
        <authorList>
            <consortium name="RefSeq"/>
        </authorList>
    </citation>
    <scope>IDENTIFICATION</scope>
</reference>
<feature type="compositionally biased region" description="Basic residues" evidence="1">
    <location>
        <begin position="76"/>
        <end position="91"/>
    </location>
</feature>
<feature type="region of interest" description="Disordered" evidence="1">
    <location>
        <begin position="396"/>
        <end position="425"/>
    </location>
</feature>
<feature type="region of interest" description="Disordered" evidence="1">
    <location>
        <begin position="49"/>
        <end position="152"/>
    </location>
</feature>
<protein>
    <submittedName>
        <fullName evidence="3">Uncharacterized protein LOC106750805</fullName>
    </submittedName>
</protein>
<dbReference type="AlphaFoldDB" id="A0A6P3YA65"/>
<gene>
    <name evidence="3" type="primary">LOC106750805</name>
</gene>
<dbReference type="KEGG" id="dqu:106750805"/>
<feature type="compositionally biased region" description="Basic and acidic residues" evidence="1">
    <location>
        <begin position="110"/>
        <end position="128"/>
    </location>
</feature>
<keyword evidence="2" id="KW-1185">Reference proteome</keyword>
<feature type="compositionally biased region" description="Basic and acidic residues" evidence="1">
    <location>
        <begin position="11"/>
        <end position="26"/>
    </location>
</feature>
<dbReference type="Proteomes" id="UP000515204">
    <property type="component" value="Unplaced"/>
</dbReference>
<feature type="compositionally biased region" description="Polar residues" evidence="1">
    <location>
        <begin position="57"/>
        <end position="68"/>
    </location>
</feature>
<sequence>MASSSSDLEELEHRKSMLDESLEEKRRMIRKRRRQKLLEEIAEKEREIQEIDEAMMNEQQEPQQTVQSDLPGKKSTPSKKAKKSHKLRDRSRKTDMDKQSSISGMKSKRLSAERTDDRKKDKSQKSERSSSPSKKKKTLYWTERKRSQSTFDDFRERKDGTVKKLAENLETLHHRFATKTETQEVSLPSIYSPDQVIKETTEEKRSIPRKQQKHCSLGTPTPYIQDTNTLKSASLIIQRINTSSSKIYSSSEDSDMIYIAPTDTHIREVKARNIKDDKLMKSAQVILQRFVQREQTPKENVIRTPVKNGHHCEESDKSVKIIKTVKSPRPTKTPKIVIKKKSKSKSKFSGSLSSDQAIAKKAKWQSGKLINNRLKKVVMKEEKYMRLTQKDIRSVHRHKKDSNTRKMLGTRRRKQIGKEKQREQGEKVAHLIKKEMVKTDEYHHSTFFLSKLSK</sequence>
<feature type="compositionally biased region" description="Basic and acidic residues" evidence="1">
    <location>
        <begin position="416"/>
        <end position="425"/>
    </location>
</feature>
<name>A0A6P3YA65_DINQU</name>
<evidence type="ECO:0000256" key="1">
    <source>
        <dbReference type="SAM" id="MobiDB-lite"/>
    </source>
</evidence>
<feature type="region of interest" description="Disordered" evidence="1">
    <location>
        <begin position="1"/>
        <end position="30"/>
    </location>
</feature>